<accession>A0A415BL09</accession>
<evidence type="ECO:0000313" key="2">
    <source>
        <dbReference type="Proteomes" id="UP000285777"/>
    </source>
</evidence>
<reference evidence="1 2" key="1">
    <citation type="submission" date="2018-08" db="EMBL/GenBank/DDBJ databases">
        <title>A genome reference for cultivated species of the human gut microbiota.</title>
        <authorList>
            <person name="Zou Y."/>
            <person name="Xue W."/>
            <person name="Luo G."/>
        </authorList>
    </citation>
    <scope>NUCLEOTIDE SEQUENCE [LARGE SCALE GENOMIC DNA]</scope>
    <source>
        <strain evidence="1 2">AM13-21</strain>
    </source>
</reference>
<comment type="caution">
    <text evidence="1">The sequence shown here is derived from an EMBL/GenBank/DDBJ whole genome shotgun (WGS) entry which is preliminary data.</text>
</comment>
<name>A0A415BL09_PHOVU</name>
<organism evidence="1 2">
    <name type="scientific">Phocaeicola vulgatus</name>
    <name type="common">Bacteroides vulgatus</name>
    <dbReference type="NCBI Taxonomy" id="821"/>
    <lineage>
        <taxon>Bacteria</taxon>
        <taxon>Pseudomonadati</taxon>
        <taxon>Bacteroidota</taxon>
        <taxon>Bacteroidia</taxon>
        <taxon>Bacteroidales</taxon>
        <taxon>Bacteroidaceae</taxon>
        <taxon>Phocaeicola</taxon>
    </lineage>
</organism>
<dbReference type="Proteomes" id="UP000285777">
    <property type="component" value="Unassembled WGS sequence"/>
</dbReference>
<dbReference type="RefSeq" id="WP_147395658.1">
    <property type="nucleotide sequence ID" value="NZ_QRLF01000034.1"/>
</dbReference>
<gene>
    <name evidence="1" type="ORF">DW150_17860</name>
</gene>
<protein>
    <recommendedName>
        <fullName evidence="3">Replication initiation protein</fullName>
    </recommendedName>
</protein>
<evidence type="ECO:0008006" key="3">
    <source>
        <dbReference type="Google" id="ProtNLM"/>
    </source>
</evidence>
<dbReference type="AlphaFoldDB" id="A0A415BL09"/>
<sequence length="337" mass="40006">MSNLDKTITFDTVRFVTYSEYISDVNDEFFDNDIDLASGEARKVEFHSRKHTDIIPFQLYIRVNYKSKRMTIEFSSKILFKDYPLLISAQTFRQCLLNIENLNICKLDIDKIIENCYFNKLHITKDVDLKLTSEILDRLNQYNGEYRRYKWHRYTDGILFTKDVKAVDCRESITIYNKEAEISLYRNKTFLRQTGAEQSILNYFQGKTRFEIKLENKRKIMKELEISNTDFHSVMNTNKNILLSLFNKIFDADTSHKSNTIQINNIVDYGLWCIIRYHKFDLRSIEQEIKDISLYSNKTKGALGKQMKKIKAMMQTFLNQEHNADSILSQIRDKIKN</sequence>
<dbReference type="EMBL" id="QRLF01000034">
    <property type="protein sequence ID" value="RHI87045.1"/>
    <property type="molecule type" value="Genomic_DNA"/>
</dbReference>
<proteinExistence type="predicted"/>
<evidence type="ECO:0000313" key="1">
    <source>
        <dbReference type="EMBL" id="RHI87045.1"/>
    </source>
</evidence>